<protein>
    <submittedName>
        <fullName evidence="1">Uncharacterized protein</fullName>
    </submittedName>
</protein>
<gene>
    <name evidence="1" type="ORF">GEZ78_08570</name>
</gene>
<proteinExistence type="predicted"/>
<evidence type="ECO:0000313" key="2">
    <source>
        <dbReference type="Proteomes" id="UP000436302"/>
    </source>
</evidence>
<organism evidence="1 2">
    <name type="scientific">Streptococcus mitis</name>
    <dbReference type="NCBI Taxonomy" id="28037"/>
    <lineage>
        <taxon>Bacteria</taxon>
        <taxon>Bacillati</taxon>
        <taxon>Bacillota</taxon>
        <taxon>Bacilli</taxon>
        <taxon>Lactobacillales</taxon>
        <taxon>Streptococcaceae</taxon>
        <taxon>Streptococcus</taxon>
        <taxon>Streptococcus mitis group</taxon>
    </lineage>
</organism>
<dbReference type="Proteomes" id="UP000436302">
    <property type="component" value="Unassembled WGS sequence"/>
</dbReference>
<dbReference type="AlphaFoldDB" id="A0A6I1UFB1"/>
<name>A0A6I1UFB1_STRMT</name>
<comment type="caution">
    <text evidence="1">The sequence shown here is derived from an EMBL/GenBank/DDBJ whole genome shotgun (WGS) entry which is preliminary data.</text>
</comment>
<dbReference type="EMBL" id="WIJV01000054">
    <property type="protein sequence ID" value="MQP83606.1"/>
    <property type="molecule type" value="Genomic_DNA"/>
</dbReference>
<evidence type="ECO:0000313" key="1">
    <source>
        <dbReference type="EMBL" id="MQP83606.1"/>
    </source>
</evidence>
<sequence>MSISLDFIKIANEYNVVRLTQGKGQGLNIYSQNNKSNSIYISGDTYGNINNDGIQIYVDKKLVGKINRSTYKHFKAKMLRENPQKYDEFEKTFINDFFKLLENVKNYI</sequence>
<reference evidence="1 2" key="1">
    <citation type="submission" date="2019-10" db="EMBL/GenBank/DDBJ databases">
        <title>Streptococcus mitis of the oral and urogenital tracts.</title>
        <authorList>
            <person name="Price T."/>
            <person name="Mores C.R."/>
            <person name="Putonti C."/>
            <person name="Wolfe A.J."/>
        </authorList>
    </citation>
    <scope>NUCLEOTIDE SEQUENCE [LARGE SCALE GENOMIC DNA]</scope>
    <source>
        <strain evidence="1 2">SM39</strain>
    </source>
</reference>
<accession>A0A6I1UFB1</accession>